<dbReference type="Proteomes" id="UP000470200">
    <property type="component" value="Unassembled WGS sequence"/>
</dbReference>
<accession>A0A6A2RD35</accession>
<proteinExistence type="predicted"/>
<reference evidence="1 2" key="1">
    <citation type="journal article" date="2019" name="Nat. Med.">
        <title>A library of human gut bacterial isolates paired with longitudinal multiomics data enables mechanistic microbiome research.</title>
        <authorList>
            <person name="Poyet M."/>
            <person name="Groussin M."/>
            <person name="Gibbons S.M."/>
            <person name="Avila-Pacheco J."/>
            <person name="Jiang X."/>
            <person name="Kearney S.M."/>
            <person name="Perrotta A.R."/>
            <person name="Berdy B."/>
            <person name="Zhao S."/>
            <person name="Lieberman T.D."/>
            <person name="Swanson P.K."/>
            <person name="Smith M."/>
            <person name="Roesemann S."/>
            <person name="Alexander J.E."/>
            <person name="Rich S.A."/>
            <person name="Livny J."/>
            <person name="Vlamakis H."/>
            <person name="Clish C."/>
            <person name="Bullock K."/>
            <person name="Deik A."/>
            <person name="Scott J."/>
            <person name="Pierce K.A."/>
            <person name="Xavier R.J."/>
            <person name="Alm E.J."/>
        </authorList>
    </citation>
    <scope>NUCLEOTIDE SEQUENCE [LARGE SCALE GENOMIC DNA]</scope>
    <source>
        <strain evidence="1 2">BIOML-A105</strain>
    </source>
</reference>
<sequence>MSVDALEELVGWPDNENTFLVSGSDGVRLAVAPADVGEELGMMAALDWAYARYGAAFAGSAEPVWRLRRWHGCRATGFADWIGDAEKFFGVRSVVLLDGCGHAVDEIQLEEI</sequence>
<protein>
    <submittedName>
        <fullName evidence="1">Uncharacterized protein</fullName>
    </submittedName>
</protein>
<evidence type="ECO:0000313" key="2">
    <source>
        <dbReference type="Proteomes" id="UP000470200"/>
    </source>
</evidence>
<organism evidence="1 2">
    <name type="scientific">Bifidobacterium adolescentis</name>
    <dbReference type="NCBI Taxonomy" id="1680"/>
    <lineage>
        <taxon>Bacteria</taxon>
        <taxon>Bacillati</taxon>
        <taxon>Actinomycetota</taxon>
        <taxon>Actinomycetes</taxon>
        <taxon>Bifidobacteriales</taxon>
        <taxon>Bifidobacteriaceae</taxon>
        <taxon>Bifidobacterium</taxon>
    </lineage>
</organism>
<dbReference type="AlphaFoldDB" id="A0A6A2RD35"/>
<comment type="caution">
    <text evidence="1">The sequence shown here is derived from an EMBL/GenBank/DDBJ whole genome shotgun (WGS) entry which is preliminary data.</text>
</comment>
<dbReference type="EMBL" id="WDIP01000009">
    <property type="protein sequence ID" value="KAB5883922.1"/>
    <property type="molecule type" value="Genomic_DNA"/>
</dbReference>
<evidence type="ECO:0000313" key="1">
    <source>
        <dbReference type="EMBL" id="KAB5883922.1"/>
    </source>
</evidence>
<gene>
    <name evidence="1" type="ORF">GA629_08130</name>
</gene>
<name>A0A6A2RD35_BIFAD</name>